<evidence type="ECO:0000256" key="3">
    <source>
        <dbReference type="RuleBase" id="RU003682"/>
    </source>
</evidence>
<dbReference type="GO" id="GO:0046872">
    <property type="term" value="F:metal ion binding"/>
    <property type="evidence" value="ECO:0007669"/>
    <property type="project" value="UniProtKB-KW"/>
</dbReference>
<dbReference type="AlphaFoldDB" id="A0AAD8IYG9"/>
<dbReference type="GO" id="GO:0051213">
    <property type="term" value="F:dioxygenase activity"/>
    <property type="evidence" value="ECO:0007669"/>
    <property type="project" value="UniProtKB-KW"/>
</dbReference>
<comment type="similarity">
    <text evidence="3">Belongs to the iron/ascorbate-dependent oxidoreductase family.</text>
</comment>
<proteinExistence type="inferred from homology"/>
<organism evidence="6 7">
    <name type="scientific">Heracleum sosnowskyi</name>
    <dbReference type="NCBI Taxonomy" id="360622"/>
    <lineage>
        <taxon>Eukaryota</taxon>
        <taxon>Viridiplantae</taxon>
        <taxon>Streptophyta</taxon>
        <taxon>Embryophyta</taxon>
        <taxon>Tracheophyta</taxon>
        <taxon>Spermatophyta</taxon>
        <taxon>Magnoliopsida</taxon>
        <taxon>eudicotyledons</taxon>
        <taxon>Gunneridae</taxon>
        <taxon>Pentapetalae</taxon>
        <taxon>asterids</taxon>
        <taxon>campanulids</taxon>
        <taxon>Apiales</taxon>
        <taxon>Apiaceae</taxon>
        <taxon>Apioideae</taxon>
        <taxon>apioid superclade</taxon>
        <taxon>Tordylieae</taxon>
        <taxon>Tordyliinae</taxon>
        <taxon>Heracleum</taxon>
    </lineage>
</organism>
<comment type="caution">
    <text evidence="6">The sequence shown here is derived from an EMBL/GenBank/DDBJ whole genome shotgun (WGS) entry which is preliminary data.</text>
</comment>
<gene>
    <name evidence="6" type="ORF">POM88_013037</name>
</gene>
<feature type="region of interest" description="Disordered" evidence="4">
    <location>
        <begin position="1"/>
        <end position="25"/>
    </location>
</feature>
<reference evidence="6" key="1">
    <citation type="submission" date="2023-02" db="EMBL/GenBank/DDBJ databases">
        <title>Genome of toxic invasive species Heracleum sosnowskyi carries increased number of genes despite the absence of recent whole-genome duplications.</title>
        <authorList>
            <person name="Schelkunov M."/>
            <person name="Shtratnikova V."/>
            <person name="Makarenko M."/>
            <person name="Klepikova A."/>
            <person name="Omelchenko D."/>
            <person name="Novikova G."/>
            <person name="Obukhova E."/>
            <person name="Bogdanov V."/>
            <person name="Penin A."/>
            <person name="Logacheva M."/>
        </authorList>
    </citation>
    <scope>NUCLEOTIDE SEQUENCE</scope>
    <source>
        <strain evidence="6">Hsosn_3</strain>
        <tissue evidence="6">Leaf</tissue>
    </source>
</reference>
<reference evidence="6" key="2">
    <citation type="submission" date="2023-05" db="EMBL/GenBank/DDBJ databases">
        <authorList>
            <person name="Schelkunov M.I."/>
        </authorList>
    </citation>
    <scope>NUCLEOTIDE SEQUENCE</scope>
    <source>
        <strain evidence="6">Hsosn_3</strain>
        <tissue evidence="6">Leaf</tissue>
    </source>
</reference>
<dbReference type="SUPFAM" id="SSF51197">
    <property type="entry name" value="Clavaminate synthase-like"/>
    <property type="match status" value="1"/>
</dbReference>
<keyword evidence="2 3" id="KW-0408">Iron</keyword>
<dbReference type="PANTHER" id="PTHR47990">
    <property type="entry name" value="2-OXOGLUTARATE (2OG) AND FE(II)-DEPENDENT OXYGENASE SUPERFAMILY PROTEIN-RELATED"/>
    <property type="match status" value="1"/>
</dbReference>
<dbReference type="InterPro" id="IPR005123">
    <property type="entry name" value="Oxoglu/Fe-dep_dioxygenase_dom"/>
</dbReference>
<dbReference type="Gene3D" id="2.60.120.330">
    <property type="entry name" value="B-lactam Antibiotic, Isopenicillin N Synthase, Chain"/>
    <property type="match status" value="1"/>
</dbReference>
<feature type="domain" description="Fe2OG dioxygenase" evidence="5">
    <location>
        <begin position="165"/>
        <end position="266"/>
    </location>
</feature>
<dbReference type="InterPro" id="IPR050231">
    <property type="entry name" value="Iron_ascorbate_oxido_reductase"/>
</dbReference>
<evidence type="ECO:0000313" key="7">
    <source>
        <dbReference type="Proteomes" id="UP001237642"/>
    </source>
</evidence>
<keyword evidence="1 3" id="KW-0479">Metal-binding</keyword>
<dbReference type="InterPro" id="IPR044861">
    <property type="entry name" value="IPNS-like_FE2OG_OXY"/>
</dbReference>
<name>A0AAD8IYG9_9APIA</name>
<dbReference type="PROSITE" id="PS51471">
    <property type="entry name" value="FE2OG_OXY"/>
    <property type="match status" value="1"/>
</dbReference>
<dbReference type="InterPro" id="IPR026992">
    <property type="entry name" value="DIOX_N"/>
</dbReference>
<accession>A0AAD8IYG9</accession>
<evidence type="ECO:0000256" key="4">
    <source>
        <dbReference type="SAM" id="MobiDB-lite"/>
    </source>
</evidence>
<evidence type="ECO:0000256" key="1">
    <source>
        <dbReference type="ARBA" id="ARBA00022723"/>
    </source>
</evidence>
<feature type="compositionally biased region" description="Polar residues" evidence="4">
    <location>
        <begin position="13"/>
        <end position="25"/>
    </location>
</feature>
<dbReference type="Pfam" id="PF14226">
    <property type="entry name" value="DIOX_N"/>
    <property type="match status" value="1"/>
</dbReference>
<evidence type="ECO:0000256" key="2">
    <source>
        <dbReference type="ARBA" id="ARBA00023004"/>
    </source>
</evidence>
<dbReference type="Proteomes" id="UP001237642">
    <property type="component" value="Unassembled WGS sequence"/>
</dbReference>
<keyword evidence="7" id="KW-1185">Reference proteome</keyword>
<evidence type="ECO:0000313" key="6">
    <source>
        <dbReference type="EMBL" id="KAK1393981.1"/>
    </source>
</evidence>
<keyword evidence="3" id="KW-0560">Oxidoreductase</keyword>
<dbReference type="GO" id="GO:0016705">
    <property type="term" value="F:oxidoreductase activity, acting on paired donors, with incorporation or reduction of molecular oxygen"/>
    <property type="evidence" value="ECO:0007669"/>
    <property type="project" value="UniProtKB-ARBA"/>
</dbReference>
<dbReference type="Pfam" id="PF03171">
    <property type="entry name" value="2OG-FeII_Oxy"/>
    <property type="match status" value="1"/>
</dbReference>
<sequence length="323" mass="36456">MACKPQPSLPTLDLTSKNLKPDSSSWTTKCDDVRIALEEYGCFVAIYDQISSELSSAMVTCLKDLFSLPTETKVQNLSSNKYFGHVAPNTLFPLYESVGIRGVNTPEGTRTFTDLMWPSGNDDFSKTLLSYAKQASELEQLIKRMVFQSYGVLRSCDSHFIDDSYSYTLRGTKYTSPKLNESNIGLQIHTDKTFVTVLEQNQVNGLEVQTKNGEWISFENKPSSFVIIAGDAFMAWSNGRIHSPYHRVVMHAGSKVRYSITIKSYKNGMVQTPEELVDDEHPLQFEDFDHLGYMQFTNIADQDSPHERLAKYHSAVLGKPIKI</sequence>
<evidence type="ECO:0000259" key="5">
    <source>
        <dbReference type="PROSITE" id="PS51471"/>
    </source>
</evidence>
<keyword evidence="6" id="KW-0223">Dioxygenase</keyword>
<dbReference type="EMBL" id="JAUIZM010000003">
    <property type="protein sequence ID" value="KAK1393981.1"/>
    <property type="molecule type" value="Genomic_DNA"/>
</dbReference>
<protein>
    <submittedName>
        <fullName evidence="6">2-oxoglutarate-dependent dioxygenase AOP1</fullName>
    </submittedName>
</protein>
<dbReference type="InterPro" id="IPR027443">
    <property type="entry name" value="IPNS-like_sf"/>
</dbReference>